<evidence type="ECO:0000256" key="1">
    <source>
        <dbReference type="ARBA" id="ARBA00022737"/>
    </source>
</evidence>
<dbReference type="GO" id="GO:0010411">
    <property type="term" value="P:xyloglucan metabolic process"/>
    <property type="evidence" value="ECO:0007669"/>
    <property type="project" value="TreeGrafter"/>
</dbReference>
<organism evidence="4">
    <name type="scientific">uncultured Thermomicrobiales bacterium</name>
    <dbReference type="NCBI Taxonomy" id="1645740"/>
    <lineage>
        <taxon>Bacteria</taxon>
        <taxon>Pseudomonadati</taxon>
        <taxon>Thermomicrobiota</taxon>
        <taxon>Thermomicrobia</taxon>
        <taxon>Thermomicrobiales</taxon>
        <taxon>environmental samples</taxon>
    </lineage>
</organism>
<sequence>MSAVTTTRPQVAESPLKSATLQAMQWRNIGPFRGGRVVAVAGDPTNRLIFYFGSTGGGVWKTIDGGLSWANCSDGFFGTASVGALAVADSDPNVLYAGMGETTIRGNVAHGDGVYGSTDGGKTWRHLGLADTRAIARVRIDPRDPNTVYVAALGHVWGPNAERGLYRSRDGGRSWQQILFRDERSGAIDLSLAPTNPRILYAAFWEAGRTPWQLTSGGPGSSLHKSTDGGDTWTELTDAPGMPKGVKGKIGVAVSPARPERVWALVEAEGGGFFRSDDGGAGWTKLNEDRELLQRAWYYAHVIADPQNPEVVWVPNVGNWRSIDGGKTFGSYPTPHGDNHDIWIDPRDPRRMIQGNDGGAVVSFDGGLSWSSIFNQPTAEFYHVVADNRIPYRVHGAQQDNTTLSLPSRADAGAVTWAETFPVGGGESGYIAVRPDEPDVIFAGSYGGLLTRYDHRTRQSRNIAIWPENPIGWSAGDQQYRFQWTFPIVLSPHDPNILYVTSQHLHRSTDEGGTWEILSPDLTRADREKMGSSGGPITQDNTSVEYYGTIFTFAESPLQRDLFWVGSDDGLIHLSKDGGKTWDNVTPPADILPEWALISIIEPSPHDPGTCYFAATRYKWDDLTPYLYKTTDWGRSWTRITAGIPEDHFTRVIRADPARTGVLYAGTEADVRVSINDGATWSPLGGNLPVVPIHDLAVKDHDLIAATHGRGFWILDDLTPLHQLLDRDGDATAILFTPRETIRFLPPGRRPQMDPNQPRAYGNAGGLTVRTRIVTQPDGERALGFLDAGQNPEPGVPILYYLAEKPRVSLTLRFLDPAGQEIKSFTNKVESDGKGGEQKGEQKGDDHGAPPEPKPKMNAGVNRFVWNARYPDATVVPGAVFWAGGVTGPLAPPGRYTVELIVDGEVQSASFDFVKDPRTAATPDDFAAQFALALQIRDKLTETHEAINMIRALRKQAESWVERTAGTPQAEQVAEAAKPLRDALTAVEDELIQGRSKSHEDPLNFPIKLNNKLAALSGIVGSADAAPTQGARQVFTDVAGRVDAQLEGLEAILVSQLGAFNATVQGAQLPAIVPPEKKW</sequence>
<gene>
    <name evidence="4" type="ORF">AVDCRST_MAG18-1667</name>
</gene>
<accession>A0A6J4V4T8</accession>
<dbReference type="InterPro" id="IPR052025">
    <property type="entry name" value="Xyloglucanase_GH74"/>
</dbReference>
<reference evidence="4" key="1">
    <citation type="submission" date="2020-02" db="EMBL/GenBank/DDBJ databases">
        <authorList>
            <person name="Meier V. D."/>
        </authorList>
    </citation>
    <scope>NUCLEOTIDE SEQUENCE</scope>
    <source>
        <strain evidence="4">AVDCRST_MAG18</strain>
    </source>
</reference>
<protein>
    <submittedName>
        <fullName evidence="4">GH74</fullName>
    </submittedName>
</protein>
<dbReference type="InterPro" id="IPR031778">
    <property type="entry name" value="Sortilin_N"/>
</dbReference>
<feature type="domain" description="Sortilin N-terminal" evidence="3">
    <location>
        <begin position="114"/>
        <end position="238"/>
    </location>
</feature>
<dbReference type="InterPro" id="IPR036278">
    <property type="entry name" value="Sialidase_sf"/>
</dbReference>
<dbReference type="InterPro" id="IPR015943">
    <property type="entry name" value="WD40/YVTN_repeat-like_dom_sf"/>
</dbReference>
<dbReference type="PANTHER" id="PTHR43739:SF5">
    <property type="entry name" value="EXO-ALPHA-SIALIDASE"/>
    <property type="match status" value="1"/>
</dbReference>
<proteinExistence type="predicted"/>
<dbReference type="SUPFAM" id="SSF50939">
    <property type="entry name" value="Sialidases"/>
    <property type="match status" value="2"/>
</dbReference>
<dbReference type="Pfam" id="PF15902">
    <property type="entry name" value="Sortilin-Vps10"/>
    <property type="match status" value="1"/>
</dbReference>
<evidence type="ECO:0000313" key="4">
    <source>
        <dbReference type="EMBL" id="CAA9568071.1"/>
    </source>
</evidence>
<dbReference type="Gene3D" id="2.130.10.10">
    <property type="entry name" value="YVTN repeat-like/Quinoprotein amine dehydrogenase"/>
    <property type="match status" value="4"/>
</dbReference>
<dbReference type="EMBL" id="CADCWN010000128">
    <property type="protein sequence ID" value="CAA9568071.1"/>
    <property type="molecule type" value="Genomic_DNA"/>
</dbReference>
<evidence type="ECO:0000256" key="2">
    <source>
        <dbReference type="SAM" id="MobiDB-lite"/>
    </source>
</evidence>
<keyword evidence="1" id="KW-0677">Repeat</keyword>
<feature type="region of interest" description="Disordered" evidence="2">
    <location>
        <begin position="825"/>
        <end position="858"/>
    </location>
</feature>
<dbReference type="CDD" id="cd15482">
    <property type="entry name" value="Sialidase_non-viral"/>
    <property type="match status" value="2"/>
</dbReference>
<dbReference type="PANTHER" id="PTHR43739">
    <property type="entry name" value="XYLOGLUCANASE (EUROFUNG)"/>
    <property type="match status" value="1"/>
</dbReference>
<dbReference type="AlphaFoldDB" id="A0A6J4V4T8"/>
<name>A0A6J4V4T8_9BACT</name>
<evidence type="ECO:0000259" key="3">
    <source>
        <dbReference type="Pfam" id="PF15902"/>
    </source>
</evidence>
<feature type="compositionally biased region" description="Basic and acidic residues" evidence="2">
    <location>
        <begin position="829"/>
        <end position="855"/>
    </location>
</feature>